<evidence type="ECO:0000313" key="2">
    <source>
        <dbReference type="EMBL" id="MBC1305218.1"/>
    </source>
</evidence>
<dbReference type="RefSeq" id="WP_011319715.1">
    <property type="nucleotide sequence ID" value="NZ_JACKZP010000175.1"/>
</dbReference>
<accession>A0ABR6SFT2</accession>
<proteinExistence type="predicted"/>
<organism evidence="2 3">
    <name type="scientific">Trichormus variabilis N2B</name>
    <dbReference type="NCBI Taxonomy" id="2681315"/>
    <lineage>
        <taxon>Bacteria</taxon>
        <taxon>Bacillati</taxon>
        <taxon>Cyanobacteriota</taxon>
        <taxon>Cyanophyceae</taxon>
        <taxon>Nostocales</taxon>
        <taxon>Nostocaceae</taxon>
        <taxon>Trichormus</taxon>
    </lineage>
</organism>
<comment type="caution">
    <text evidence="2">The sequence shown here is derived from an EMBL/GenBank/DDBJ whole genome shotgun (WGS) entry which is preliminary data.</text>
</comment>
<dbReference type="EMBL" id="JACKZP010000175">
    <property type="protein sequence ID" value="MBC1305218.1"/>
    <property type="molecule type" value="Genomic_DNA"/>
</dbReference>
<evidence type="ECO:0000313" key="3">
    <source>
        <dbReference type="Proteomes" id="UP000570851"/>
    </source>
</evidence>
<name>A0ABR6SFT2_ANAVA</name>
<feature type="region of interest" description="Disordered" evidence="1">
    <location>
        <begin position="1"/>
        <end position="33"/>
    </location>
</feature>
<gene>
    <name evidence="2" type="ORF">GNE12_25240</name>
</gene>
<dbReference type="GeneID" id="58725732"/>
<sequence length="86" mass="10041">MMTSDRSNNKHHHSRFNPGNSHLKLKRSHFNPDDSHLKLKRFRFNPGNSRSKLKCSGFMAIASHLNHDNCHSDRRSLKKLTALFVF</sequence>
<dbReference type="Proteomes" id="UP000570851">
    <property type="component" value="Unassembled WGS sequence"/>
</dbReference>
<keyword evidence="3" id="KW-1185">Reference proteome</keyword>
<protein>
    <submittedName>
        <fullName evidence="2">Uncharacterized protein</fullName>
    </submittedName>
</protein>
<evidence type="ECO:0000256" key="1">
    <source>
        <dbReference type="SAM" id="MobiDB-lite"/>
    </source>
</evidence>
<reference evidence="2 3" key="1">
    <citation type="submission" date="2019-11" db="EMBL/GenBank/DDBJ databases">
        <title>Comparison of genomes from free-living endosymbiotic cyanobacteria isolated from Azolla.</title>
        <authorList>
            <person name="Thiel T."/>
            <person name="Pratte B."/>
        </authorList>
    </citation>
    <scope>NUCLEOTIDE SEQUENCE [LARGE SCALE GENOMIC DNA]</scope>
    <source>
        <strain evidence="2 3">N2B</strain>
    </source>
</reference>